<reference evidence="1 2" key="1">
    <citation type="journal article" date="2012" name="Stand. Genomic Sci.">
        <title>Complete genome sequence of the sulfur compounds oxidizing chemolithoautotroph Sulfuricurvum kujiense type strain (YK-1(T)).</title>
        <authorList>
            <person name="Han C."/>
            <person name="Kotsyurbenko O."/>
            <person name="Chertkov O."/>
            <person name="Held B."/>
            <person name="Lapidus A."/>
            <person name="Nolan M."/>
            <person name="Lucas S."/>
            <person name="Hammon N."/>
            <person name="Deshpande S."/>
            <person name="Cheng J.F."/>
            <person name="Tapia R."/>
            <person name="Goodwin L.A."/>
            <person name="Pitluck S."/>
            <person name="Liolios K."/>
            <person name="Pagani I."/>
            <person name="Ivanova N."/>
            <person name="Mavromatis K."/>
            <person name="Mikhailova N."/>
            <person name="Pati A."/>
            <person name="Chen A."/>
            <person name="Palaniappan K."/>
            <person name="Land M."/>
            <person name="Hauser L."/>
            <person name="Chang Y.J."/>
            <person name="Jeffries C.D."/>
            <person name="Brambilla E.M."/>
            <person name="Rohde M."/>
            <person name="Spring S."/>
            <person name="Sikorski J."/>
            <person name="Goker M."/>
            <person name="Woyke T."/>
            <person name="Bristow J."/>
            <person name="Eisen J.A."/>
            <person name="Markowitz V."/>
            <person name="Hugenholtz P."/>
            <person name="Kyrpides N.C."/>
            <person name="Klenk H.P."/>
            <person name="Detter J.C."/>
        </authorList>
    </citation>
    <scope>NUCLEOTIDE SEQUENCE [LARGE SCALE GENOMIC DNA]</scope>
    <source>
        <strain evidence="2">ATCC BAA-921 / DSM 16994 / JCM 11577 / YK-1</strain>
    </source>
</reference>
<gene>
    <name evidence="1" type="ordered locus">Sulku_1901</name>
</gene>
<dbReference type="AlphaFoldDB" id="E4U1T8"/>
<dbReference type="RefSeq" id="WP_013460758.1">
    <property type="nucleotide sequence ID" value="NC_014762.1"/>
</dbReference>
<dbReference type="CDD" id="cd11527">
    <property type="entry name" value="NTP-PPase_dUTPase"/>
    <property type="match status" value="1"/>
</dbReference>
<name>E4U1T8_SULKY</name>
<keyword evidence="2" id="KW-1185">Reference proteome</keyword>
<accession>E4U1T8</accession>
<dbReference type="InterPro" id="IPR014871">
    <property type="entry name" value="dUTPase/dCTP_pyrophosphatase"/>
</dbReference>
<evidence type="ECO:0000313" key="2">
    <source>
        <dbReference type="Proteomes" id="UP000008721"/>
    </source>
</evidence>
<protein>
    <submittedName>
        <fullName evidence="1">dUTPase</fullName>
    </submittedName>
</protein>
<dbReference type="Gene3D" id="1.10.4010.10">
    <property type="entry name" value="Type II deoxyuridine triphosphatase"/>
    <property type="match status" value="1"/>
</dbReference>
<organism evidence="1 2">
    <name type="scientific">Sulfuricurvum kujiense (strain ATCC BAA-921 / DSM 16994 / JCM 11577 / YK-1)</name>
    <dbReference type="NCBI Taxonomy" id="709032"/>
    <lineage>
        <taxon>Bacteria</taxon>
        <taxon>Pseudomonadati</taxon>
        <taxon>Campylobacterota</taxon>
        <taxon>Epsilonproteobacteria</taxon>
        <taxon>Campylobacterales</taxon>
        <taxon>Sulfurimonadaceae</taxon>
        <taxon>Sulfuricurvum</taxon>
    </lineage>
</organism>
<dbReference type="STRING" id="709032.Sulku_1901"/>
<dbReference type="KEGG" id="sku:Sulku_1901"/>
<dbReference type="HOGENOM" id="CLU_078985_0_0_7"/>
<sequence length="228" mass="26211">MNKLLCMLELQQKLNDATNGTGWEKGVTKNGKKINWRRCIYMESAEMIDSFGWKHWKSIAQETDYENLQIEIVDVWHFVMSLVLEFAYISKAESVEELAKRITQTPEYQKLSTDAALTFGTDDILMTKIENVMRLSLIPITPEMIGALIEEFFDLAYLGALNATQLYRLYVGKNILNQFRQDHGYKEGSYIKIWNGLEDNAVMKGAWEANPDMTPDDLYKALQAAYPA</sequence>
<proteinExistence type="predicted"/>
<dbReference type="Pfam" id="PF08761">
    <property type="entry name" value="dUTPase_2"/>
    <property type="match status" value="1"/>
</dbReference>
<evidence type="ECO:0000313" key="1">
    <source>
        <dbReference type="EMBL" id="ADR34561.1"/>
    </source>
</evidence>
<dbReference type="EMBL" id="CP002355">
    <property type="protein sequence ID" value="ADR34561.1"/>
    <property type="molecule type" value="Genomic_DNA"/>
</dbReference>
<dbReference type="SUPFAM" id="SSF101386">
    <property type="entry name" value="all-alpha NTP pyrophosphatases"/>
    <property type="match status" value="1"/>
</dbReference>
<dbReference type="Proteomes" id="UP000008721">
    <property type="component" value="Chromosome"/>
</dbReference>
<dbReference type="eggNOG" id="COG4508">
    <property type="taxonomic scope" value="Bacteria"/>
</dbReference>
<dbReference type="OrthoDB" id="9775854at2"/>